<evidence type="ECO:0000313" key="10">
    <source>
        <dbReference type="Proteomes" id="UP000240572"/>
    </source>
</evidence>
<dbReference type="PROSITE" id="PS50930">
    <property type="entry name" value="HTH_LYTTR"/>
    <property type="match status" value="1"/>
</dbReference>
<organism evidence="9 10">
    <name type="scientific">Taibaiella chishuiensis</name>
    <dbReference type="NCBI Taxonomy" id="1434707"/>
    <lineage>
        <taxon>Bacteria</taxon>
        <taxon>Pseudomonadati</taxon>
        <taxon>Bacteroidota</taxon>
        <taxon>Chitinophagia</taxon>
        <taxon>Chitinophagales</taxon>
        <taxon>Chitinophagaceae</taxon>
        <taxon>Taibaiella</taxon>
    </lineage>
</organism>
<comment type="caution">
    <text evidence="9">The sequence shown here is derived from an EMBL/GenBank/DDBJ whole genome shotgun (WGS) entry which is preliminary data.</text>
</comment>
<evidence type="ECO:0000256" key="3">
    <source>
        <dbReference type="ARBA" id="ARBA00023015"/>
    </source>
</evidence>
<dbReference type="OrthoDB" id="1646880at2"/>
<dbReference type="EMBL" id="PYGD01000009">
    <property type="protein sequence ID" value="PSK90134.1"/>
    <property type="molecule type" value="Genomic_DNA"/>
</dbReference>
<sequence>MLRVLLIDDEPVIRKDMEMLLQKHDDMVVVGACGSLKEAAVLLNTTSPDLLLLDIQLSDGTGFDLLQGLEQIPFQVIFITAYNQFAIKAIKYGALDYLLKPIDELELQEALDKVRASRRQLSDSIKEGWNVARNHLNQVNKGMQDRIVLRSQQYLQVVPFEEIVYCQNDGGYTHFHLTSKKKIVVSKSIKEYNDLLPDDQFLRPHQSYLVNVRFIDKFHKDGYLVLRTGEEIPVSTRKKDHVVTFLTGNRN</sequence>
<name>A0A2P8CYT9_9BACT</name>
<evidence type="ECO:0000313" key="9">
    <source>
        <dbReference type="EMBL" id="PSK90134.1"/>
    </source>
</evidence>
<dbReference type="SMART" id="SM00850">
    <property type="entry name" value="LytTR"/>
    <property type="match status" value="1"/>
</dbReference>
<dbReference type="InterPro" id="IPR011006">
    <property type="entry name" value="CheY-like_superfamily"/>
</dbReference>
<evidence type="ECO:0000256" key="1">
    <source>
        <dbReference type="ARBA" id="ARBA00022553"/>
    </source>
</evidence>
<keyword evidence="5" id="KW-0804">Transcription</keyword>
<proteinExistence type="predicted"/>
<dbReference type="Pfam" id="PF00072">
    <property type="entry name" value="Response_reg"/>
    <property type="match status" value="1"/>
</dbReference>
<evidence type="ECO:0000259" key="7">
    <source>
        <dbReference type="PROSITE" id="PS50110"/>
    </source>
</evidence>
<dbReference type="GO" id="GO:0000976">
    <property type="term" value="F:transcription cis-regulatory region binding"/>
    <property type="evidence" value="ECO:0007669"/>
    <property type="project" value="TreeGrafter"/>
</dbReference>
<dbReference type="Proteomes" id="UP000240572">
    <property type="component" value="Unassembled WGS sequence"/>
</dbReference>
<keyword evidence="2" id="KW-0902">Two-component regulatory system</keyword>
<evidence type="ECO:0000259" key="8">
    <source>
        <dbReference type="PROSITE" id="PS50930"/>
    </source>
</evidence>
<feature type="domain" description="HTH LytTR-type" evidence="8">
    <location>
        <begin position="157"/>
        <end position="238"/>
    </location>
</feature>
<dbReference type="InterPro" id="IPR039420">
    <property type="entry name" value="WalR-like"/>
</dbReference>
<evidence type="ECO:0000256" key="5">
    <source>
        <dbReference type="ARBA" id="ARBA00023163"/>
    </source>
</evidence>
<dbReference type="Pfam" id="PF04397">
    <property type="entry name" value="LytTR"/>
    <property type="match status" value="1"/>
</dbReference>
<dbReference type="AlphaFoldDB" id="A0A2P8CYT9"/>
<dbReference type="SMART" id="SM00448">
    <property type="entry name" value="REC"/>
    <property type="match status" value="1"/>
</dbReference>
<dbReference type="GO" id="GO:0032993">
    <property type="term" value="C:protein-DNA complex"/>
    <property type="evidence" value="ECO:0007669"/>
    <property type="project" value="TreeGrafter"/>
</dbReference>
<evidence type="ECO:0000256" key="4">
    <source>
        <dbReference type="ARBA" id="ARBA00023125"/>
    </source>
</evidence>
<feature type="domain" description="Response regulatory" evidence="7">
    <location>
        <begin position="3"/>
        <end position="115"/>
    </location>
</feature>
<keyword evidence="4" id="KW-0238">DNA-binding</keyword>
<dbReference type="SUPFAM" id="SSF52172">
    <property type="entry name" value="CheY-like"/>
    <property type="match status" value="1"/>
</dbReference>
<feature type="modified residue" description="4-aspartylphosphate" evidence="6">
    <location>
        <position position="54"/>
    </location>
</feature>
<evidence type="ECO:0000256" key="2">
    <source>
        <dbReference type="ARBA" id="ARBA00023012"/>
    </source>
</evidence>
<reference evidence="9 10" key="1">
    <citation type="submission" date="2018-03" db="EMBL/GenBank/DDBJ databases">
        <title>Genomic Encyclopedia of Type Strains, Phase III (KMG-III): the genomes of soil and plant-associated and newly described type strains.</title>
        <authorList>
            <person name="Whitman W."/>
        </authorList>
    </citation>
    <scope>NUCLEOTIDE SEQUENCE [LARGE SCALE GENOMIC DNA]</scope>
    <source>
        <strain evidence="9 10">CGMCC 1.12700</strain>
    </source>
</reference>
<dbReference type="GO" id="GO:0005829">
    <property type="term" value="C:cytosol"/>
    <property type="evidence" value="ECO:0007669"/>
    <property type="project" value="TreeGrafter"/>
</dbReference>
<dbReference type="PROSITE" id="PS50110">
    <property type="entry name" value="RESPONSE_REGULATORY"/>
    <property type="match status" value="1"/>
</dbReference>
<dbReference type="GO" id="GO:0000156">
    <property type="term" value="F:phosphorelay response regulator activity"/>
    <property type="evidence" value="ECO:0007669"/>
    <property type="project" value="TreeGrafter"/>
</dbReference>
<keyword evidence="10" id="KW-1185">Reference proteome</keyword>
<dbReference type="InterPro" id="IPR007492">
    <property type="entry name" value="LytTR_DNA-bd_dom"/>
</dbReference>
<gene>
    <name evidence="9" type="ORF">B0I18_109140</name>
</gene>
<dbReference type="PANTHER" id="PTHR48111">
    <property type="entry name" value="REGULATOR OF RPOS"/>
    <property type="match status" value="1"/>
</dbReference>
<dbReference type="InterPro" id="IPR001789">
    <property type="entry name" value="Sig_transdc_resp-reg_receiver"/>
</dbReference>
<keyword evidence="1 6" id="KW-0597">Phosphoprotein</keyword>
<dbReference type="GO" id="GO:0006355">
    <property type="term" value="P:regulation of DNA-templated transcription"/>
    <property type="evidence" value="ECO:0007669"/>
    <property type="project" value="TreeGrafter"/>
</dbReference>
<keyword evidence="3" id="KW-0805">Transcription regulation</keyword>
<accession>A0A2P8CYT9</accession>
<protein>
    <submittedName>
        <fullName evidence="9">LytTR family two component transcriptional regulator</fullName>
    </submittedName>
</protein>
<dbReference type="Gene3D" id="3.40.50.2300">
    <property type="match status" value="1"/>
</dbReference>
<dbReference type="PANTHER" id="PTHR48111:SF1">
    <property type="entry name" value="TWO-COMPONENT RESPONSE REGULATOR ORR33"/>
    <property type="match status" value="1"/>
</dbReference>
<dbReference type="RefSeq" id="WP_106524474.1">
    <property type="nucleotide sequence ID" value="NZ_PYGD01000009.1"/>
</dbReference>
<evidence type="ECO:0000256" key="6">
    <source>
        <dbReference type="PROSITE-ProRule" id="PRU00169"/>
    </source>
</evidence>
<dbReference type="Gene3D" id="2.40.50.1020">
    <property type="entry name" value="LytTr DNA-binding domain"/>
    <property type="match status" value="1"/>
</dbReference>